<feature type="region of interest" description="Disordered" evidence="1">
    <location>
        <begin position="1"/>
        <end position="30"/>
    </location>
</feature>
<reference evidence="2" key="1">
    <citation type="submission" date="2021-06" db="EMBL/GenBank/DDBJ databases">
        <authorList>
            <person name="Kallberg Y."/>
            <person name="Tangrot J."/>
            <person name="Rosling A."/>
        </authorList>
    </citation>
    <scope>NUCLEOTIDE SEQUENCE</scope>
    <source>
        <strain evidence="2">MA453B</strain>
    </source>
</reference>
<sequence>QDLNEFDNQLESSNLNIDVSNSQNSDMEDPYDSTIEVLQDSQDLTEVLNSQNSIQKENNDHKMKKVMLQKKKRTVPYIDNLNSKVFKPFKIPMNNSEKIKLYKHRPKKPLKKATNNIIIQLPESDKTLNITLNLSFNN</sequence>
<dbReference type="OrthoDB" id="2468637at2759"/>
<keyword evidence="3" id="KW-1185">Reference proteome</keyword>
<feature type="compositionally biased region" description="Polar residues" evidence="1">
    <location>
        <begin position="1"/>
        <end position="25"/>
    </location>
</feature>
<dbReference type="AlphaFoldDB" id="A0A9N9P506"/>
<name>A0A9N9P506_9GLOM</name>
<evidence type="ECO:0000313" key="3">
    <source>
        <dbReference type="Proteomes" id="UP000789405"/>
    </source>
</evidence>
<evidence type="ECO:0000256" key="1">
    <source>
        <dbReference type="SAM" id="MobiDB-lite"/>
    </source>
</evidence>
<dbReference type="EMBL" id="CAJVPY010025362">
    <property type="protein sequence ID" value="CAG8788127.1"/>
    <property type="molecule type" value="Genomic_DNA"/>
</dbReference>
<accession>A0A9N9P506</accession>
<evidence type="ECO:0000313" key="2">
    <source>
        <dbReference type="EMBL" id="CAG8788127.1"/>
    </source>
</evidence>
<dbReference type="Proteomes" id="UP000789405">
    <property type="component" value="Unassembled WGS sequence"/>
</dbReference>
<organism evidence="2 3">
    <name type="scientific">Dentiscutata erythropus</name>
    <dbReference type="NCBI Taxonomy" id="1348616"/>
    <lineage>
        <taxon>Eukaryota</taxon>
        <taxon>Fungi</taxon>
        <taxon>Fungi incertae sedis</taxon>
        <taxon>Mucoromycota</taxon>
        <taxon>Glomeromycotina</taxon>
        <taxon>Glomeromycetes</taxon>
        <taxon>Diversisporales</taxon>
        <taxon>Gigasporaceae</taxon>
        <taxon>Dentiscutata</taxon>
    </lineage>
</organism>
<proteinExistence type="predicted"/>
<protein>
    <submittedName>
        <fullName evidence="2">9771_t:CDS:1</fullName>
    </submittedName>
</protein>
<gene>
    <name evidence="2" type="ORF">DERYTH_LOCUS20838</name>
</gene>
<feature type="non-terminal residue" evidence="2">
    <location>
        <position position="1"/>
    </location>
</feature>
<comment type="caution">
    <text evidence="2">The sequence shown here is derived from an EMBL/GenBank/DDBJ whole genome shotgun (WGS) entry which is preliminary data.</text>
</comment>